<dbReference type="EMBL" id="CP036264">
    <property type="protein sequence ID" value="QEG01716.1"/>
    <property type="molecule type" value="Genomic_DNA"/>
</dbReference>
<dbReference type="KEGG" id="smam:Mal15_57940"/>
<proteinExistence type="predicted"/>
<reference evidence="2 3" key="1">
    <citation type="submission" date="2019-02" db="EMBL/GenBank/DDBJ databases">
        <title>Planctomycetal bacteria perform biofilm scaping via a novel small molecule.</title>
        <authorList>
            <person name="Jeske O."/>
            <person name="Boedeker C."/>
            <person name="Wiegand S."/>
            <person name="Breitling P."/>
            <person name="Kallscheuer N."/>
            <person name="Jogler M."/>
            <person name="Rohde M."/>
            <person name="Petersen J."/>
            <person name="Medema M.H."/>
            <person name="Surup F."/>
            <person name="Jogler C."/>
        </authorList>
    </citation>
    <scope>NUCLEOTIDE SEQUENCE [LARGE SCALE GENOMIC DNA]</scope>
    <source>
        <strain evidence="2 3">Mal15</strain>
    </source>
</reference>
<organism evidence="2 3">
    <name type="scientific">Stieleria maiorica</name>
    <dbReference type="NCBI Taxonomy" id="2795974"/>
    <lineage>
        <taxon>Bacteria</taxon>
        <taxon>Pseudomonadati</taxon>
        <taxon>Planctomycetota</taxon>
        <taxon>Planctomycetia</taxon>
        <taxon>Pirellulales</taxon>
        <taxon>Pirellulaceae</taxon>
        <taxon>Stieleria</taxon>
    </lineage>
</organism>
<gene>
    <name evidence="2" type="ORF">Mal15_57940</name>
</gene>
<accession>A0A5B9MPW0</accession>
<sequence>MNPYQPPEDDGPPPRQMLRVWWSVLGGIVLLLLLAMWLIQAWHMFVPDFGFFDVEFGPVP</sequence>
<dbReference type="AlphaFoldDB" id="A0A5B9MPW0"/>
<keyword evidence="1" id="KW-1133">Transmembrane helix</keyword>
<name>A0A5B9MPW0_9BACT</name>
<evidence type="ECO:0000256" key="1">
    <source>
        <dbReference type="SAM" id="Phobius"/>
    </source>
</evidence>
<evidence type="ECO:0000313" key="3">
    <source>
        <dbReference type="Proteomes" id="UP000321353"/>
    </source>
</evidence>
<dbReference type="Proteomes" id="UP000321353">
    <property type="component" value="Chromosome"/>
</dbReference>
<keyword evidence="3" id="KW-1185">Reference proteome</keyword>
<evidence type="ECO:0000313" key="2">
    <source>
        <dbReference type="EMBL" id="QEG01716.1"/>
    </source>
</evidence>
<keyword evidence="1" id="KW-0472">Membrane</keyword>
<feature type="transmembrane region" description="Helical" evidence="1">
    <location>
        <begin position="20"/>
        <end position="39"/>
    </location>
</feature>
<protein>
    <submittedName>
        <fullName evidence="2">Uncharacterized protein</fullName>
    </submittedName>
</protein>
<dbReference type="RefSeq" id="WP_147870753.1">
    <property type="nucleotide sequence ID" value="NZ_CP036264.1"/>
</dbReference>
<keyword evidence="1" id="KW-0812">Transmembrane</keyword>